<evidence type="ECO:0000256" key="1">
    <source>
        <dbReference type="SAM" id="MobiDB-lite"/>
    </source>
</evidence>
<dbReference type="Gene3D" id="3.30.450.20">
    <property type="entry name" value="PAS domain"/>
    <property type="match status" value="1"/>
</dbReference>
<keyword evidence="5" id="KW-1185">Reference proteome</keyword>
<dbReference type="EMBL" id="JABBPG010000001">
    <property type="protein sequence ID" value="NOU48970.1"/>
    <property type="molecule type" value="Genomic_DNA"/>
</dbReference>
<comment type="caution">
    <text evidence="4">The sequence shown here is derived from an EMBL/GenBank/DDBJ whole genome shotgun (WGS) entry which is preliminary data.</text>
</comment>
<evidence type="ECO:0000256" key="2">
    <source>
        <dbReference type="SAM" id="Phobius"/>
    </source>
</evidence>
<evidence type="ECO:0000259" key="3">
    <source>
        <dbReference type="PROSITE" id="PS50112"/>
    </source>
</evidence>
<evidence type="ECO:0000313" key="4">
    <source>
        <dbReference type="EMBL" id="NOU48970.1"/>
    </source>
</evidence>
<dbReference type="Pfam" id="PF00989">
    <property type="entry name" value="PAS"/>
    <property type="match status" value="1"/>
</dbReference>
<organism evidence="4 5">
    <name type="scientific">Pseudoalteromonas caenipelagi</name>
    <dbReference type="NCBI Taxonomy" id="2726988"/>
    <lineage>
        <taxon>Bacteria</taxon>
        <taxon>Pseudomonadati</taxon>
        <taxon>Pseudomonadota</taxon>
        <taxon>Gammaproteobacteria</taxon>
        <taxon>Alteromonadales</taxon>
        <taxon>Pseudoalteromonadaceae</taxon>
        <taxon>Pseudoalteromonas</taxon>
    </lineage>
</organism>
<dbReference type="Proteomes" id="UP000586305">
    <property type="component" value="Unassembled WGS sequence"/>
</dbReference>
<dbReference type="CDD" id="cd00130">
    <property type="entry name" value="PAS"/>
    <property type="match status" value="1"/>
</dbReference>
<protein>
    <submittedName>
        <fullName evidence="4">PAS domain S-box protein</fullName>
    </submittedName>
</protein>
<name>A0A849V873_9GAMM</name>
<gene>
    <name evidence="4" type="ORF">HG263_00200</name>
</gene>
<feature type="transmembrane region" description="Helical" evidence="2">
    <location>
        <begin position="18"/>
        <end position="35"/>
    </location>
</feature>
<dbReference type="AlphaFoldDB" id="A0A849V873"/>
<proteinExistence type="predicted"/>
<sequence length="202" mass="22306">MPQPLLEQIVADRRQQTIVLIVIFTLIVILVGAVYQNNANKKNALLEAKYKYEAIIVGSSDAIIGMDRNGIVTSWNQAAQKIFGFSEDEAINKSIFELFVPPESSRISLEGIQNLNDDLMVPFDFIARDAQGNPIDVSVTLSPFTVRNNKAIGAAAIIRDITIQKETQGLLSELNESLEEKVETRTKELDFGPSKGSRGQRG</sequence>
<dbReference type="RefSeq" id="WP_171624081.1">
    <property type="nucleotide sequence ID" value="NZ_JABBPG010000001.1"/>
</dbReference>
<dbReference type="PROSITE" id="PS50112">
    <property type="entry name" value="PAS"/>
    <property type="match status" value="1"/>
</dbReference>
<feature type="region of interest" description="Disordered" evidence="1">
    <location>
        <begin position="182"/>
        <end position="202"/>
    </location>
</feature>
<keyword evidence="2" id="KW-0472">Membrane</keyword>
<dbReference type="InterPro" id="IPR035965">
    <property type="entry name" value="PAS-like_dom_sf"/>
</dbReference>
<keyword evidence="2" id="KW-0812">Transmembrane</keyword>
<dbReference type="InterPro" id="IPR000014">
    <property type="entry name" value="PAS"/>
</dbReference>
<reference evidence="4 5" key="1">
    <citation type="submission" date="2020-04" db="EMBL/GenBank/DDBJ databases">
        <title>Pseudoalteromonas caenipelagi sp. nov., isolated from a tidal flat.</title>
        <authorList>
            <person name="Park S."/>
            <person name="Yoon J.-H."/>
        </authorList>
    </citation>
    <scope>NUCLEOTIDE SEQUENCE [LARGE SCALE GENOMIC DNA]</scope>
    <source>
        <strain evidence="4 5">JBTF-M23</strain>
    </source>
</reference>
<dbReference type="SUPFAM" id="SSF55785">
    <property type="entry name" value="PYP-like sensor domain (PAS domain)"/>
    <property type="match status" value="1"/>
</dbReference>
<dbReference type="GO" id="GO:0006355">
    <property type="term" value="P:regulation of DNA-templated transcription"/>
    <property type="evidence" value="ECO:0007669"/>
    <property type="project" value="InterPro"/>
</dbReference>
<dbReference type="InterPro" id="IPR013767">
    <property type="entry name" value="PAS_fold"/>
</dbReference>
<dbReference type="NCBIfam" id="TIGR00229">
    <property type="entry name" value="sensory_box"/>
    <property type="match status" value="1"/>
</dbReference>
<feature type="domain" description="PAS" evidence="3">
    <location>
        <begin position="48"/>
        <end position="104"/>
    </location>
</feature>
<dbReference type="SMART" id="SM00091">
    <property type="entry name" value="PAS"/>
    <property type="match status" value="1"/>
</dbReference>
<accession>A0A849V873</accession>
<keyword evidence="2" id="KW-1133">Transmembrane helix</keyword>
<evidence type="ECO:0000313" key="5">
    <source>
        <dbReference type="Proteomes" id="UP000586305"/>
    </source>
</evidence>